<dbReference type="SMART" id="SM00730">
    <property type="entry name" value="PSN"/>
    <property type="match status" value="1"/>
</dbReference>
<evidence type="ECO:0000256" key="3">
    <source>
        <dbReference type="ARBA" id="ARBA00022692"/>
    </source>
</evidence>
<protein>
    <recommendedName>
        <fullName evidence="12">Signal peptide peptidase</fullName>
    </recommendedName>
</protein>
<comment type="caution">
    <text evidence="10">The sequence shown here is derived from an EMBL/GenBank/DDBJ whole genome shotgun (WGS) entry which is preliminary data.</text>
</comment>
<feature type="transmembrane region" description="Helical" evidence="9">
    <location>
        <begin position="343"/>
        <end position="363"/>
    </location>
</feature>
<dbReference type="AlphaFoldDB" id="A0AAD9T1N9"/>
<dbReference type="GO" id="GO:0033619">
    <property type="term" value="P:membrane protein proteolysis"/>
    <property type="evidence" value="ECO:0007669"/>
    <property type="project" value="TreeGrafter"/>
</dbReference>
<evidence type="ECO:0000256" key="1">
    <source>
        <dbReference type="ARBA" id="ARBA00004477"/>
    </source>
</evidence>
<comment type="similarity">
    <text evidence="2">Belongs to the peptidase A22B family.</text>
</comment>
<keyword evidence="3 9" id="KW-0812">Transmembrane</keyword>
<dbReference type="PANTHER" id="PTHR12174:SF23">
    <property type="entry name" value="MINOR HISTOCOMPATIBILITY ANTIGEN H13"/>
    <property type="match status" value="1"/>
</dbReference>
<evidence type="ECO:0000256" key="9">
    <source>
        <dbReference type="SAM" id="Phobius"/>
    </source>
</evidence>
<feature type="transmembrane region" description="Helical" evidence="9">
    <location>
        <begin position="101"/>
        <end position="119"/>
    </location>
</feature>
<dbReference type="Proteomes" id="UP001285354">
    <property type="component" value="Unassembled WGS sequence"/>
</dbReference>
<feature type="transmembrane region" description="Helical" evidence="9">
    <location>
        <begin position="432"/>
        <end position="449"/>
    </location>
</feature>
<evidence type="ECO:0000313" key="10">
    <source>
        <dbReference type="EMBL" id="KAK2627119.1"/>
    </source>
</evidence>
<keyword evidence="4" id="KW-0378">Hydrolase</keyword>
<dbReference type="PANTHER" id="PTHR12174">
    <property type="entry name" value="SIGNAL PEPTIDE PEPTIDASE"/>
    <property type="match status" value="1"/>
</dbReference>
<evidence type="ECO:0000256" key="6">
    <source>
        <dbReference type="ARBA" id="ARBA00022989"/>
    </source>
</evidence>
<feature type="transmembrane region" description="Helical" evidence="9">
    <location>
        <begin position="131"/>
        <end position="148"/>
    </location>
</feature>
<sequence>MNSISNNNSTSMDLLSPDMEGDSAILHFVGKWSYLVYHHRELLQMYIHLILAAVFPIYIGSHASLRRPSSAGLPKKKLDQYGKEEEVEKEIKIEGLTPSDAMLFPVMAGITLGGLYLLIKWLDDPKLLNKILNVYFSTLGVFGVGKLVTDYMNVTMSFCFPSTWSDGKETYYIEPILREQVTGSVNRSRVQIHRHFVDKTNPLPGIFSSVKFPGPINKLLWSARAVTKEHWVLKGYLHGIGSIKSKIFFNDILGLVIGFAVIAAYNLSGKEWWLTNLMGFAFCYGTLQLMSPTTFWTGTLVLGGLFIYDIIMVFYTPLMVTVATTLEVPIKLVFPGPKRGSMLGLGDIVLPGIIMGLALRFDLYLHYLRKQRIETKPTIPPHASTKPIIVRAEYLEATGQWGERFWTRRANKGDVTAADGARFSKVYFKASLVGYVLAMLVTLVVLNIFNHAQPALLYLVPGVLTALWGTALVRGELRLMWEYNEDGEWGFEETHIIEGEERMNEHWKEKSGEDEDTKNVNAKNAKKLEEDDEFKNHVFLFSLEIPSKEGLDAKKEN</sequence>
<feature type="transmembrane region" description="Helical" evidence="9">
    <location>
        <begin position="455"/>
        <end position="473"/>
    </location>
</feature>
<dbReference type="GO" id="GO:0006465">
    <property type="term" value="P:signal peptide processing"/>
    <property type="evidence" value="ECO:0007669"/>
    <property type="project" value="TreeGrafter"/>
</dbReference>
<feature type="transmembrane region" description="Helical" evidence="9">
    <location>
        <begin position="45"/>
        <end position="65"/>
    </location>
</feature>
<name>A0AAD9T1N9_9HELO</name>
<feature type="transmembrane region" description="Helical" evidence="9">
    <location>
        <begin position="302"/>
        <end position="323"/>
    </location>
</feature>
<reference evidence="10" key="1">
    <citation type="submission" date="2023-06" db="EMBL/GenBank/DDBJ databases">
        <title>Draft genome of Marssonina rosae.</title>
        <authorList>
            <person name="Cheng Q."/>
        </authorList>
    </citation>
    <scope>NUCLEOTIDE SEQUENCE</scope>
    <source>
        <strain evidence="10">R4</strain>
    </source>
</reference>
<dbReference type="InterPro" id="IPR006639">
    <property type="entry name" value="Preselin/SPP"/>
</dbReference>
<comment type="subcellular location">
    <subcellularLocation>
        <location evidence="1">Endoplasmic reticulum membrane</location>
        <topology evidence="1">Multi-pass membrane protein</topology>
    </subcellularLocation>
</comment>
<dbReference type="Pfam" id="PF04258">
    <property type="entry name" value="Peptidase_A22B"/>
    <property type="match status" value="1"/>
</dbReference>
<organism evidence="10 11">
    <name type="scientific">Diplocarpon rosae</name>
    <dbReference type="NCBI Taxonomy" id="946125"/>
    <lineage>
        <taxon>Eukaryota</taxon>
        <taxon>Fungi</taxon>
        <taxon>Dikarya</taxon>
        <taxon>Ascomycota</taxon>
        <taxon>Pezizomycotina</taxon>
        <taxon>Leotiomycetes</taxon>
        <taxon>Helotiales</taxon>
        <taxon>Drepanopezizaceae</taxon>
        <taxon>Diplocarpon</taxon>
    </lineage>
</organism>
<evidence type="ECO:0000256" key="2">
    <source>
        <dbReference type="ARBA" id="ARBA00006859"/>
    </source>
</evidence>
<feature type="region of interest" description="Disordered" evidence="8">
    <location>
        <begin position="505"/>
        <end position="526"/>
    </location>
</feature>
<dbReference type="EMBL" id="JAUBYV010000004">
    <property type="protein sequence ID" value="KAK2627119.1"/>
    <property type="molecule type" value="Genomic_DNA"/>
</dbReference>
<keyword evidence="6 9" id="KW-1133">Transmembrane helix</keyword>
<dbReference type="InterPro" id="IPR007369">
    <property type="entry name" value="Peptidase_A22B_SPP"/>
</dbReference>
<feature type="transmembrane region" description="Helical" evidence="9">
    <location>
        <begin position="247"/>
        <end position="266"/>
    </location>
</feature>
<evidence type="ECO:0008006" key="12">
    <source>
        <dbReference type="Google" id="ProtNLM"/>
    </source>
</evidence>
<dbReference type="GO" id="GO:0098554">
    <property type="term" value="C:cytoplasmic side of endoplasmic reticulum membrane"/>
    <property type="evidence" value="ECO:0007669"/>
    <property type="project" value="TreeGrafter"/>
</dbReference>
<evidence type="ECO:0000256" key="7">
    <source>
        <dbReference type="ARBA" id="ARBA00023136"/>
    </source>
</evidence>
<proteinExistence type="inferred from homology"/>
<keyword evidence="7 9" id="KW-0472">Membrane</keyword>
<gene>
    <name evidence="10" type="ORF">QTJ16_003085</name>
</gene>
<keyword evidence="5" id="KW-0256">Endoplasmic reticulum</keyword>
<dbReference type="GO" id="GO:0098553">
    <property type="term" value="C:lumenal side of endoplasmic reticulum membrane"/>
    <property type="evidence" value="ECO:0007669"/>
    <property type="project" value="TreeGrafter"/>
</dbReference>
<dbReference type="GO" id="GO:0042500">
    <property type="term" value="F:aspartic endopeptidase activity, intramembrane cleaving"/>
    <property type="evidence" value="ECO:0007669"/>
    <property type="project" value="InterPro"/>
</dbReference>
<keyword evidence="11" id="KW-1185">Reference proteome</keyword>
<evidence type="ECO:0000256" key="8">
    <source>
        <dbReference type="SAM" id="MobiDB-lite"/>
    </source>
</evidence>
<evidence type="ECO:0000256" key="4">
    <source>
        <dbReference type="ARBA" id="ARBA00022801"/>
    </source>
</evidence>
<accession>A0AAD9T1N9</accession>
<evidence type="ECO:0000256" key="5">
    <source>
        <dbReference type="ARBA" id="ARBA00022824"/>
    </source>
</evidence>
<evidence type="ECO:0000313" key="11">
    <source>
        <dbReference type="Proteomes" id="UP001285354"/>
    </source>
</evidence>